<evidence type="ECO:0000313" key="6">
    <source>
        <dbReference type="EMBL" id="KXJ91740.1"/>
    </source>
</evidence>
<evidence type="ECO:0000256" key="3">
    <source>
        <dbReference type="ARBA" id="ARBA00019539"/>
    </source>
</evidence>
<dbReference type="GO" id="GO:0005634">
    <property type="term" value="C:nucleus"/>
    <property type="evidence" value="ECO:0007669"/>
    <property type="project" value="TreeGrafter"/>
</dbReference>
<evidence type="ECO:0000256" key="1">
    <source>
        <dbReference type="ARBA" id="ARBA00011408"/>
    </source>
</evidence>
<dbReference type="InParanoid" id="A0A136J3B9"/>
<dbReference type="InterPro" id="IPR019412">
    <property type="entry name" value="IML2/TPR_39"/>
</dbReference>
<dbReference type="Pfam" id="PF10300">
    <property type="entry name" value="Iml2-TPR_39"/>
    <property type="match status" value="1"/>
</dbReference>
<protein>
    <recommendedName>
        <fullName evidence="2">Inclusion body clearance protein IML2</fullName>
    </recommendedName>
    <alternativeName>
        <fullName evidence="3">Inclusion body clearance protein iml2</fullName>
    </alternativeName>
</protein>
<dbReference type="GO" id="GO:0005741">
    <property type="term" value="C:mitochondrial outer membrane"/>
    <property type="evidence" value="ECO:0007669"/>
    <property type="project" value="TreeGrafter"/>
</dbReference>
<evidence type="ECO:0000256" key="2">
    <source>
        <dbReference type="ARBA" id="ARBA00018424"/>
    </source>
</evidence>
<dbReference type="PANTHER" id="PTHR31859:SF1">
    <property type="entry name" value="TETRATRICOPEPTIDE REPEAT PROTEIN 39C"/>
    <property type="match status" value="1"/>
</dbReference>
<accession>A0A136J3B9</accession>
<comment type="function">
    <text evidence="4">Inclusion body (IB) resident protein that interacts strongly with lipid droplet (LD) proteins. Involved in LD-mediated IB clearing after protein folding stress, probably by enabling access to the IBs of an LD-stored soluble sterol derivative that acts as a chaperone in inclusion clearing.</text>
</comment>
<name>A0A136J3B9_9PEZI</name>
<reference evidence="7" key="1">
    <citation type="submission" date="2016-02" db="EMBL/GenBank/DDBJ databases">
        <title>Draft genome sequence of Microdochium bolleyi, a fungal endophyte of beachgrass.</title>
        <authorList>
            <consortium name="DOE Joint Genome Institute"/>
            <person name="David A.S."/>
            <person name="May G."/>
            <person name="Haridas S."/>
            <person name="Lim J."/>
            <person name="Wang M."/>
            <person name="Labutti K."/>
            <person name="Lipzen A."/>
            <person name="Barry K."/>
            <person name="Grigoriev I.V."/>
        </authorList>
    </citation>
    <scope>NUCLEOTIDE SEQUENCE [LARGE SCALE GENOMIC DNA]</scope>
    <source>
        <strain evidence="7">J235TASD1</strain>
    </source>
</reference>
<dbReference type="PANTHER" id="PTHR31859">
    <property type="entry name" value="TETRATRICOPEPTIDE REPEAT PROTEIN 39 FAMILY MEMBER"/>
    <property type="match status" value="1"/>
</dbReference>
<sequence>MSRLLGWARGATPKHSSHPSPAQSQEDLHAQQIAIIEDAMSHAAMIMNDDIDGAEEKLRKGNSTFHSLGMGVCIFMRSVLGFEKGVMLEASNRLYDTENAAWDEMRKAQKEAGSSTTLPGKIYPPGSEHALVLAEAQLMSAIVAVLHESLTEGIKGFYKLRKAYITLDGIMQSESAYLKQQGIKLENGKDIMLNTTAPAPAKSADDDDDADLEFTDAAESGIPTPDEYEGHLTKDLGDSAAEKIGQLSVNDDKKPRSAKAPGTPEVASDVFTNPIDAFVHSGANMCFGILLLIISMVPPAFSRLLSIIGFRGDRERGVQMLWQSTRFDNINGAVAGLMILAYYNGLLGFSDILPSDEDVENGAVMGYPKTRCAALLATMRQRYPESGLWRLEEARVLAVKKELREAITILQNNKESKMRQVTALNSFELSLDAMYLQNFPLMRDSFLRCIELNDWSHSMYYYLAGVAELELYRDAFHGPAEKTSESDMRLHKKKAEEYFRKAPTVAGKKRFMSKPLPFEQFVLRKLQKWEERAADLGVDLADAAGVSPAFEMTYLWNGTKKMQRPELDKAEQLLSWQRLTVSAEGAAKIQAEIDERALHDVCLSAVYRNQERIDEAKEALKSVLTINKLDIKGPTRDDYALPAAHYEMAVIAWAEVQNPKLRRPDGTGGDETAWKRTKLDECHSWLDQVAKWEGYVLDARFGMRVNTGLDTLSWYRREHPWAATT</sequence>
<dbReference type="FunCoup" id="A0A136J3B9">
    <property type="interactions" value="122"/>
</dbReference>
<evidence type="ECO:0000313" key="7">
    <source>
        <dbReference type="Proteomes" id="UP000070501"/>
    </source>
</evidence>
<evidence type="ECO:0000256" key="5">
    <source>
        <dbReference type="SAM" id="MobiDB-lite"/>
    </source>
</evidence>
<feature type="region of interest" description="Disordered" evidence="5">
    <location>
        <begin position="1"/>
        <end position="27"/>
    </location>
</feature>
<proteinExistence type="predicted"/>
<dbReference type="EMBL" id="KQ964249">
    <property type="protein sequence ID" value="KXJ91740.1"/>
    <property type="molecule type" value="Genomic_DNA"/>
</dbReference>
<gene>
    <name evidence="6" type="ORF">Micbo1qcDRAFT_161747</name>
</gene>
<dbReference type="Proteomes" id="UP000070501">
    <property type="component" value="Unassembled WGS sequence"/>
</dbReference>
<organism evidence="6 7">
    <name type="scientific">Microdochium bolleyi</name>
    <dbReference type="NCBI Taxonomy" id="196109"/>
    <lineage>
        <taxon>Eukaryota</taxon>
        <taxon>Fungi</taxon>
        <taxon>Dikarya</taxon>
        <taxon>Ascomycota</taxon>
        <taxon>Pezizomycotina</taxon>
        <taxon>Sordariomycetes</taxon>
        <taxon>Xylariomycetidae</taxon>
        <taxon>Xylariales</taxon>
        <taxon>Microdochiaceae</taxon>
        <taxon>Microdochium</taxon>
    </lineage>
</organism>
<dbReference type="AlphaFoldDB" id="A0A136J3B9"/>
<keyword evidence="7" id="KW-1185">Reference proteome</keyword>
<dbReference type="OrthoDB" id="2154985at2759"/>
<dbReference type="GO" id="GO:0005829">
    <property type="term" value="C:cytosol"/>
    <property type="evidence" value="ECO:0007669"/>
    <property type="project" value="TreeGrafter"/>
</dbReference>
<feature type="region of interest" description="Disordered" evidence="5">
    <location>
        <begin position="246"/>
        <end position="265"/>
    </location>
</feature>
<comment type="subunit">
    <text evidence="1">Interacts with lipid droplet proteins.</text>
</comment>
<evidence type="ECO:0000256" key="4">
    <source>
        <dbReference type="ARBA" id="ARBA00043897"/>
    </source>
</evidence>